<comment type="caution">
    <text evidence="1">The sequence shown here is derived from an EMBL/GenBank/DDBJ whole genome shotgun (WGS) entry which is preliminary data.</text>
</comment>
<name>I5BRT0_9BACT</name>
<evidence type="ECO:0000313" key="2">
    <source>
        <dbReference type="Proteomes" id="UP000005551"/>
    </source>
</evidence>
<keyword evidence="2" id="KW-1185">Reference proteome</keyword>
<reference evidence="1 2" key="1">
    <citation type="submission" date="2012-05" db="EMBL/GenBank/DDBJ databases">
        <title>Genome sequence of Nitritalea halalkaliphila LW7.</title>
        <authorList>
            <person name="Jangir P.K."/>
            <person name="Singh A."/>
            <person name="Shivaji S."/>
            <person name="Sharma R."/>
        </authorList>
    </citation>
    <scope>NUCLEOTIDE SEQUENCE [LARGE SCALE GENOMIC DNA]</scope>
    <source>
        <strain evidence="1 2">LW7</strain>
    </source>
</reference>
<protein>
    <submittedName>
        <fullName evidence="1">Uncharacterized protein</fullName>
    </submittedName>
</protein>
<dbReference type="Proteomes" id="UP000005551">
    <property type="component" value="Unassembled WGS sequence"/>
</dbReference>
<organism evidence="1 2">
    <name type="scientific">Nitritalea halalkaliphila LW7</name>
    <dbReference type="NCBI Taxonomy" id="1189621"/>
    <lineage>
        <taxon>Bacteria</taxon>
        <taxon>Pseudomonadati</taxon>
        <taxon>Bacteroidota</taxon>
        <taxon>Cytophagia</taxon>
        <taxon>Cytophagales</taxon>
        <taxon>Cyclobacteriaceae</taxon>
        <taxon>Nitritalea</taxon>
    </lineage>
</organism>
<evidence type="ECO:0000313" key="1">
    <source>
        <dbReference type="EMBL" id="EIM72282.1"/>
    </source>
</evidence>
<proteinExistence type="predicted"/>
<dbReference type="EMBL" id="AJYA01000093">
    <property type="protein sequence ID" value="EIM72282.1"/>
    <property type="molecule type" value="Genomic_DNA"/>
</dbReference>
<dbReference type="AlphaFoldDB" id="I5BRT0"/>
<accession>I5BRT0</accession>
<gene>
    <name evidence="1" type="ORF">A3SI_19892</name>
</gene>
<sequence>MFADFGIDLGRLKMAVAQKVPDLLDAQTAFQKVCGDAVPQAVKPDPVRKTRLFRKVPEPSPKAVPGHPVAVVVEHKSFQAVGGGSASVGFPFPQVITFQVLGNLYAHRHSPSFSALAGTHVQQLPLEVDVGYIQFFSLRPSQPQP</sequence>